<proteinExistence type="predicted"/>
<feature type="compositionally biased region" description="Polar residues" evidence="1">
    <location>
        <begin position="169"/>
        <end position="189"/>
    </location>
</feature>
<dbReference type="VEuPathDB" id="FungiDB:HMPREF1541_06324"/>
<feature type="compositionally biased region" description="Basic and acidic residues" evidence="1">
    <location>
        <begin position="23"/>
        <end position="37"/>
    </location>
</feature>
<dbReference type="Proteomes" id="UP000030752">
    <property type="component" value="Unassembled WGS sequence"/>
</dbReference>
<dbReference type="EMBL" id="KB822722">
    <property type="protein sequence ID" value="ETN38293.1"/>
    <property type="molecule type" value="Genomic_DNA"/>
</dbReference>
<evidence type="ECO:0000313" key="2">
    <source>
        <dbReference type="EMBL" id="ETN38293.1"/>
    </source>
</evidence>
<feature type="region of interest" description="Disordered" evidence="1">
    <location>
        <begin position="1"/>
        <end position="191"/>
    </location>
</feature>
<gene>
    <name evidence="2" type="ORF">HMPREF1541_06324</name>
</gene>
<dbReference type="RefSeq" id="XP_008718882.1">
    <property type="nucleotide sequence ID" value="XM_008720660.1"/>
</dbReference>
<accession>W2RRE4</accession>
<sequence length="265" mass="29366">MSFSTMKKSTLKEFSEFDLMAPPRERRGPRKDPKDLHSPAMSRAAASGPKRTISSNEELPPKPAPPPGQCAIFNQTTREWEFRPKSQNAGKRFAPSFPPSNEAARLKEGIPLPSSSSSSSEDELEVFGVLPVRKRRNQNSSDGPAIPVRPRKAKSPPAIFRSRAGIQKPASTTPRGSFAAASSSTNTYTRPRPLLEVEELKRRQTSLQQELESVDAGLRLLEAAQRQEDVVAQRETMTYQLAKTLTKRDACSKSSKGGVWYMGRR</sequence>
<evidence type="ECO:0000256" key="1">
    <source>
        <dbReference type="SAM" id="MobiDB-lite"/>
    </source>
</evidence>
<reference evidence="2 3" key="1">
    <citation type="submission" date="2013-03" db="EMBL/GenBank/DDBJ databases">
        <title>The Genome Sequence of Phialophora europaea CBS 101466.</title>
        <authorList>
            <consortium name="The Broad Institute Genomics Platform"/>
            <person name="Cuomo C."/>
            <person name="de Hoog S."/>
            <person name="Gorbushina A."/>
            <person name="Walker B."/>
            <person name="Young S.K."/>
            <person name="Zeng Q."/>
            <person name="Gargeya S."/>
            <person name="Fitzgerald M."/>
            <person name="Haas B."/>
            <person name="Abouelleil A."/>
            <person name="Allen A.W."/>
            <person name="Alvarado L."/>
            <person name="Arachchi H.M."/>
            <person name="Berlin A.M."/>
            <person name="Chapman S.B."/>
            <person name="Gainer-Dewar J."/>
            <person name="Goldberg J."/>
            <person name="Griggs A."/>
            <person name="Gujja S."/>
            <person name="Hansen M."/>
            <person name="Howarth C."/>
            <person name="Imamovic A."/>
            <person name="Ireland A."/>
            <person name="Larimer J."/>
            <person name="McCowan C."/>
            <person name="Murphy C."/>
            <person name="Pearson M."/>
            <person name="Poon T.W."/>
            <person name="Priest M."/>
            <person name="Roberts A."/>
            <person name="Saif S."/>
            <person name="Shea T."/>
            <person name="Sisk P."/>
            <person name="Sykes S."/>
            <person name="Wortman J."/>
            <person name="Nusbaum C."/>
            <person name="Birren B."/>
        </authorList>
    </citation>
    <scope>NUCLEOTIDE SEQUENCE [LARGE SCALE GENOMIC DNA]</scope>
    <source>
        <strain evidence="2 3">CBS 101466</strain>
    </source>
</reference>
<dbReference type="HOGENOM" id="CLU_1049813_0_0_1"/>
<organism evidence="2 3">
    <name type="scientific">Cyphellophora europaea (strain CBS 101466)</name>
    <name type="common">Phialophora europaea</name>
    <dbReference type="NCBI Taxonomy" id="1220924"/>
    <lineage>
        <taxon>Eukaryota</taxon>
        <taxon>Fungi</taxon>
        <taxon>Dikarya</taxon>
        <taxon>Ascomycota</taxon>
        <taxon>Pezizomycotina</taxon>
        <taxon>Eurotiomycetes</taxon>
        <taxon>Chaetothyriomycetidae</taxon>
        <taxon>Chaetothyriales</taxon>
        <taxon>Cyphellophoraceae</taxon>
        <taxon>Cyphellophora</taxon>
    </lineage>
</organism>
<name>W2RRE4_CYPE1</name>
<dbReference type="GeneID" id="19973663"/>
<keyword evidence="3" id="KW-1185">Reference proteome</keyword>
<evidence type="ECO:0000313" key="3">
    <source>
        <dbReference type="Proteomes" id="UP000030752"/>
    </source>
</evidence>
<dbReference type="AlphaFoldDB" id="W2RRE4"/>
<protein>
    <submittedName>
        <fullName evidence="2">Uncharacterized protein</fullName>
    </submittedName>
</protein>
<dbReference type="InParanoid" id="W2RRE4"/>